<gene>
    <name evidence="1" type="ORF">GOP47_0008791</name>
</gene>
<sequence length="66" mass="7053">MGEGDRRPRDANGGGGQAVASCCRLGWRGGLVRLQQDGAHVGKVAQVENRAEVGGYVGWWMEGVQR</sequence>
<evidence type="ECO:0000313" key="1">
    <source>
        <dbReference type="EMBL" id="KAI5076726.1"/>
    </source>
</evidence>
<name>A0A9D4UZ10_ADICA</name>
<dbReference type="PROSITE" id="PS51257">
    <property type="entry name" value="PROKAR_LIPOPROTEIN"/>
    <property type="match status" value="1"/>
</dbReference>
<evidence type="ECO:0000313" key="2">
    <source>
        <dbReference type="Proteomes" id="UP000886520"/>
    </source>
</evidence>
<dbReference type="EMBL" id="JABFUD020000008">
    <property type="protein sequence ID" value="KAI5076726.1"/>
    <property type="molecule type" value="Genomic_DNA"/>
</dbReference>
<protein>
    <submittedName>
        <fullName evidence="1">Uncharacterized protein</fullName>
    </submittedName>
</protein>
<reference evidence="1" key="1">
    <citation type="submission" date="2021-01" db="EMBL/GenBank/DDBJ databases">
        <title>Adiantum capillus-veneris genome.</title>
        <authorList>
            <person name="Fang Y."/>
            <person name="Liao Q."/>
        </authorList>
    </citation>
    <scope>NUCLEOTIDE SEQUENCE</scope>
    <source>
        <strain evidence="1">H3</strain>
        <tissue evidence="1">Leaf</tissue>
    </source>
</reference>
<dbReference type="AlphaFoldDB" id="A0A9D4UZ10"/>
<organism evidence="1 2">
    <name type="scientific">Adiantum capillus-veneris</name>
    <name type="common">Maidenhair fern</name>
    <dbReference type="NCBI Taxonomy" id="13818"/>
    <lineage>
        <taxon>Eukaryota</taxon>
        <taxon>Viridiplantae</taxon>
        <taxon>Streptophyta</taxon>
        <taxon>Embryophyta</taxon>
        <taxon>Tracheophyta</taxon>
        <taxon>Polypodiopsida</taxon>
        <taxon>Polypodiidae</taxon>
        <taxon>Polypodiales</taxon>
        <taxon>Pteridineae</taxon>
        <taxon>Pteridaceae</taxon>
        <taxon>Vittarioideae</taxon>
        <taxon>Adiantum</taxon>
    </lineage>
</organism>
<accession>A0A9D4UZ10</accession>
<proteinExistence type="predicted"/>
<comment type="caution">
    <text evidence="1">The sequence shown here is derived from an EMBL/GenBank/DDBJ whole genome shotgun (WGS) entry which is preliminary data.</text>
</comment>
<dbReference type="Proteomes" id="UP000886520">
    <property type="component" value="Chromosome 8"/>
</dbReference>
<keyword evidence="2" id="KW-1185">Reference proteome</keyword>